<comment type="similarity">
    <text evidence="10">Belongs to the PlsY family.</text>
</comment>
<dbReference type="NCBIfam" id="TIGR00023">
    <property type="entry name" value="glycerol-3-phosphate 1-O-acyltransferase PlsY"/>
    <property type="match status" value="1"/>
</dbReference>
<keyword evidence="11" id="KW-0012">Acyltransferase</keyword>
<evidence type="ECO:0000313" key="11">
    <source>
        <dbReference type="EMBL" id="MBM7614564.1"/>
    </source>
</evidence>
<keyword evidence="3 10" id="KW-0808">Transferase</keyword>
<feature type="transmembrane region" description="Helical" evidence="10">
    <location>
        <begin position="109"/>
        <end position="131"/>
    </location>
</feature>
<keyword evidence="4 10" id="KW-0812">Transmembrane</keyword>
<evidence type="ECO:0000256" key="1">
    <source>
        <dbReference type="ARBA" id="ARBA00022475"/>
    </source>
</evidence>
<dbReference type="SMART" id="SM01207">
    <property type="entry name" value="G3P_acyltransf"/>
    <property type="match status" value="1"/>
</dbReference>
<keyword evidence="5 10" id="KW-1133">Transmembrane helix</keyword>
<dbReference type="RefSeq" id="WP_204400914.1">
    <property type="nucleotide sequence ID" value="NZ_JAFBEE010000005.1"/>
</dbReference>
<comment type="caution">
    <text evidence="11">The sequence shown here is derived from an EMBL/GenBank/DDBJ whole genome shotgun (WGS) entry which is preliminary data.</text>
</comment>
<dbReference type="InterPro" id="IPR003811">
    <property type="entry name" value="G3P_acylTferase_PlsY"/>
</dbReference>
<evidence type="ECO:0000256" key="4">
    <source>
        <dbReference type="ARBA" id="ARBA00022692"/>
    </source>
</evidence>
<keyword evidence="8 10" id="KW-0594">Phospholipid biosynthesis</keyword>
<evidence type="ECO:0000313" key="12">
    <source>
        <dbReference type="Proteomes" id="UP001314796"/>
    </source>
</evidence>
<evidence type="ECO:0000256" key="9">
    <source>
        <dbReference type="ARBA" id="ARBA00023264"/>
    </source>
</evidence>
<evidence type="ECO:0000256" key="8">
    <source>
        <dbReference type="ARBA" id="ARBA00023209"/>
    </source>
</evidence>
<comment type="pathway">
    <text evidence="10">Lipid metabolism; phospholipid metabolism.</text>
</comment>
<proteinExistence type="inferred from homology"/>
<evidence type="ECO:0000256" key="3">
    <source>
        <dbReference type="ARBA" id="ARBA00022679"/>
    </source>
</evidence>
<comment type="catalytic activity">
    <reaction evidence="10">
        <text>an acyl phosphate + sn-glycerol 3-phosphate = a 1-acyl-sn-glycero-3-phosphate + phosphate</text>
        <dbReference type="Rhea" id="RHEA:34075"/>
        <dbReference type="ChEBI" id="CHEBI:43474"/>
        <dbReference type="ChEBI" id="CHEBI:57597"/>
        <dbReference type="ChEBI" id="CHEBI:57970"/>
        <dbReference type="ChEBI" id="CHEBI:59918"/>
        <dbReference type="EC" id="2.3.1.275"/>
    </reaction>
</comment>
<gene>
    <name evidence="10" type="primary">plsY</name>
    <name evidence="11" type="ORF">JOC73_001076</name>
</gene>
<dbReference type="Pfam" id="PF02660">
    <property type="entry name" value="G3P_acyltransf"/>
    <property type="match status" value="1"/>
</dbReference>
<dbReference type="PANTHER" id="PTHR30309">
    <property type="entry name" value="INNER MEMBRANE PROTEIN YGIH"/>
    <property type="match status" value="1"/>
</dbReference>
<comment type="subunit">
    <text evidence="10">Probably interacts with PlsX.</text>
</comment>
<feature type="transmembrane region" description="Helical" evidence="10">
    <location>
        <begin position="151"/>
        <end position="173"/>
    </location>
</feature>
<evidence type="ECO:0000256" key="10">
    <source>
        <dbReference type="HAMAP-Rule" id="MF_01043"/>
    </source>
</evidence>
<keyword evidence="1 10" id="KW-1003">Cell membrane</keyword>
<keyword evidence="9 10" id="KW-1208">Phospholipid metabolism</keyword>
<name>A0ABS2NNN8_9FIRM</name>
<dbReference type="GO" id="GO:0004366">
    <property type="term" value="F:glycerol-3-phosphate O-acyltransferase activity"/>
    <property type="evidence" value="ECO:0007669"/>
    <property type="project" value="UniProtKB-EC"/>
</dbReference>
<keyword evidence="7 10" id="KW-0472">Membrane</keyword>
<keyword evidence="12" id="KW-1185">Reference proteome</keyword>
<dbReference type="Proteomes" id="UP001314796">
    <property type="component" value="Unassembled WGS sequence"/>
</dbReference>
<evidence type="ECO:0000256" key="7">
    <source>
        <dbReference type="ARBA" id="ARBA00023136"/>
    </source>
</evidence>
<dbReference type="PANTHER" id="PTHR30309:SF0">
    <property type="entry name" value="GLYCEROL-3-PHOSPHATE ACYLTRANSFERASE-RELATED"/>
    <property type="match status" value="1"/>
</dbReference>
<feature type="transmembrane region" description="Helical" evidence="10">
    <location>
        <begin position="78"/>
        <end position="97"/>
    </location>
</feature>
<keyword evidence="6 10" id="KW-0443">Lipid metabolism</keyword>
<dbReference type="EMBL" id="JAFBEE010000005">
    <property type="protein sequence ID" value="MBM7614564.1"/>
    <property type="molecule type" value="Genomic_DNA"/>
</dbReference>
<reference evidence="11 12" key="1">
    <citation type="submission" date="2021-01" db="EMBL/GenBank/DDBJ databases">
        <title>Genomic Encyclopedia of Type Strains, Phase IV (KMG-IV): sequencing the most valuable type-strain genomes for metagenomic binning, comparative biology and taxonomic classification.</title>
        <authorList>
            <person name="Goeker M."/>
        </authorList>
    </citation>
    <scope>NUCLEOTIDE SEQUENCE [LARGE SCALE GENOMIC DNA]</scope>
    <source>
        <strain evidence="11 12">DSM 25890</strain>
    </source>
</reference>
<dbReference type="EC" id="2.3.1.275" evidence="10"/>
<organism evidence="11 12">
    <name type="scientific">Alkaliphilus hydrothermalis</name>
    <dbReference type="NCBI Taxonomy" id="1482730"/>
    <lineage>
        <taxon>Bacteria</taxon>
        <taxon>Bacillati</taxon>
        <taxon>Bacillota</taxon>
        <taxon>Clostridia</taxon>
        <taxon>Peptostreptococcales</taxon>
        <taxon>Natronincolaceae</taxon>
        <taxon>Alkaliphilus</taxon>
    </lineage>
</organism>
<evidence type="ECO:0000256" key="2">
    <source>
        <dbReference type="ARBA" id="ARBA00022516"/>
    </source>
</evidence>
<evidence type="ECO:0000256" key="6">
    <source>
        <dbReference type="ARBA" id="ARBA00023098"/>
    </source>
</evidence>
<keyword evidence="2 10" id="KW-0444">Lipid biosynthesis</keyword>
<sequence length="195" mass="21225">MQQWWVILLAYLIGNFATSFIVGKLGANIDIRNHGSGNAGSTNVFRTLGLKAGIITFLGDSLKGVAAVFLGRHFGGEQLALLTGLAAIIGHNWPALLKFKGGKGIATTIGVMVVIQPLASAIVILFGSIILFRYRYVSLASVTAISLLPVILYFFEGTHYLFFGLVLAGMAIYRHRENIQRLMKGTERKISKKSR</sequence>
<feature type="transmembrane region" description="Helical" evidence="10">
    <location>
        <begin position="6"/>
        <end position="27"/>
    </location>
</feature>
<evidence type="ECO:0000256" key="5">
    <source>
        <dbReference type="ARBA" id="ARBA00022989"/>
    </source>
</evidence>
<comment type="function">
    <text evidence="10">Catalyzes the transfer of an acyl group from acyl-phosphate (acyl-PO(4)) to glycerol-3-phosphate (G3P) to form lysophosphatidic acid (LPA). This enzyme utilizes acyl-phosphate as fatty acyl donor, but not acyl-CoA or acyl-ACP.</text>
</comment>
<feature type="transmembrane region" description="Helical" evidence="10">
    <location>
        <begin position="48"/>
        <end position="72"/>
    </location>
</feature>
<comment type="subcellular location">
    <subcellularLocation>
        <location evidence="10">Cell membrane</location>
        <topology evidence="10">Multi-pass membrane protein</topology>
    </subcellularLocation>
</comment>
<accession>A0ABS2NNN8</accession>
<protein>
    <recommendedName>
        <fullName evidence="10">Glycerol-3-phosphate acyltransferase</fullName>
    </recommendedName>
    <alternativeName>
        <fullName evidence="10">Acyl-PO4 G3P acyltransferase</fullName>
    </alternativeName>
    <alternativeName>
        <fullName evidence="10">Acyl-phosphate--glycerol-3-phosphate acyltransferase</fullName>
    </alternativeName>
    <alternativeName>
        <fullName evidence="10">G3P acyltransferase</fullName>
        <shortName evidence="10">GPAT</shortName>
        <ecNumber evidence="10">2.3.1.275</ecNumber>
    </alternativeName>
    <alternativeName>
        <fullName evidence="10">Lysophosphatidic acid synthase</fullName>
        <shortName evidence="10">LPA synthase</shortName>
    </alternativeName>
</protein>
<dbReference type="HAMAP" id="MF_01043">
    <property type="entry name" value="PlsY"/>
    <property type="match status" value="1"/>
</dbReference>